<sequence length="239" mass="26546">MLSYNDPNSHGLLYNIYCDRLLNLGFVPQAVYDMQSTFYRSVQLEFGVALDTRHTWTKSDWEMFAAAVADQETKTMFISKVRKWIDATTTDRAMTDLYDASTGRYPEGGPTFVARPVMGGLFALLALPKTNTTTTTTTTTGSTPGPDSSRPACPSCKEQTSGALERANFGRTGLWRLDGGRRRGSTGRTGSISSGCSWRLRRSPNSEGFQRAWPQLWGAWSNASFPSLFATIIHWLQAR</sequence>
<dbReference type="eggNOG" id="ENOG502QPQS">
    <property type="taxonomic scope" value="Eukaryota"/>
</dbReference>
<reference evidence="5" key="2">
    <citation type="submission" date="2010-05" db="EMBL/GenBank/DDBJ databases">
        <title>The genome sequence of Magnaporthe poae strain ATCC 64411.</title>
        <authorList>
            <person name="Ma L.-J."/>
            <person name="Dead R."/>
            <person name="Young S."/>
            <person name="Zeng Q."/>
            <person name="Koehrsen M."/>
            <person name="Alvarado L."/>
            <person name="Berlin A."/>
            <person name="Chapman S.B."/>
            <person name="Chen Z."/>
            <person name="Freedman E."/>
            <person name="Gellesch M."/>
            <person name="Goldberg J."/>
            <person name="Griggs A."/>
            <person name="Gujja S."/>
            <person name="Heilman E.R."/>
            <person name="Heiman D."/>
            <person name="Hepburn T."/>
            <person name="Howarth C."/>
            <person name="Jen D."/>
            <person name="Larson L."/>
            <person name="Mehta T."/>
            <person name="Neiman D."/>
            <person name="Pearson M."/>
            <person name="Roberts A."/>
            <person name="Saif S."/>
            <person name="Shea T."/>
            <person name="Shenoy N."/>
            <person name="Sisk P."/>
            <person name="Stolte C."/>
            <person name="Sykes S."/>
            <person name="Walk T."/>
            <person name="White J."/>
            <person name="Yandava C."/>
            <person name="Haas B."/>
            <person name="Nusbaum C."/>
            <person name="Birren B."/>
        </authorList>
    </citation>
    <scope>NUCLEOTIDE SEQUENCE [LARGE SCALE GENOMIC DNA]</scope>
    <source>
        <strain evidence="5">ATCC 64411 / 73-15</strain>
    </source>
</reference>
<evidence type="ECO:0000313" key="5">
    <source>
        <dbReference type="Proteomes" id="UP000011715"/>
    </source>
</evidence>
<dbReference type="PANTHER" id="PTHR31987:SF1">
    <property type="entry name" value="GLUTAMINASE A"/>
    <property type="match status" value="1"/>
</dbReference>
<dbReference type="EnsemblFungi" id="MAPG_05465T0">
    <property type="protein sequence ID" value="MAPG_05465T0"/>
    <property type="gene ID" value="MAPG_05465"/>
</dbReference>
<feature type="region of interest" description="Disordered" evidence="1">
    <location>
        <begin position="175"/>
        <end position="196"/>
    </location>
</feature>
<keyword evidence="5" id="KW-1185">Reference proteome</keyword>
<reference evidence="4" key="4">
    <citation type="journal article" date="2015" name="G3 (Bethesda)">
        <title>Genome sequences of three phytopathogenic species of the Magnaporthaceae family of fungi.</title>
        <authorList>
            <person name="Okagaki L.H."/>
            <person name="Nunes C.C."/>
            <person name="Sailsbery J."/>
            <person name="Clay B."/>
            <person name="Brown D."/>
            <person name="John T."/>
            <person name="Oh Y."/>
            <person name="Young N."/>
            <person name="Fitzgerald M."/>
            <person name="Haas B.J."/>
            <person name="Zeng Q."/>
            <person name="Young S."/>
            <person name="Adiconis X."/>
            <person name="Fan L."/>
            <person name="Levin J.Z."/>
            <person name="Mitchell T.K."/>
            <person name="Okubara P.A."/>
            <person name="Farman M.L."/>
            <person name="Kohn L.M."/>
            <person name="Birren B."/>
            <person name="Ma L.-J."/>
            <person name="Dean R.A."/>
        </authorList>
    </citation>
    <scope>NUCLEOTIDE SEQUENCE</scope>
    <source>
        <strain evidence="4">ATCC 64411 / 73-15</strain>
    </source>
</reference>
<reference evidence="4" key="5">
    <citation type="submission" date="2015-06" db="UniProtKB">
        <authorList>
            <consortium name="EnsemblFungi"/>
        </authorList>
    </citation>
    <scope>IDENTIFICATION</scope>
    <source>
        <strain evidence="4">ATCC 64411</strain>
    </source>
</reference>
<dbReference type="Pfam" id="PF16335">
    <property type="entry name" value="GtaA_6_Hairpin"/>
    <property type="match status" value="1"/>
</dbReference>
<dbReference type="OrthoDB" id="431715at2759"/>
<protein>
    <submittedName>
        <fullName evidence="3">Glutaminase GtaA</fullName>
    </submittedName>
</protein>
<evidence type="ECO:0000259" key="2">
    <source>
        <dbReference type="Pfam" id="PF16335"/>
    </source>
</evidence>
<evidence type="ECO:0000256" key="1">
    <source>
        <dbReference type="SAM" id="MobiDB-lite"/>
    </source>
</evidence>
<proteinExistence type="predicted"/>
<feature type="region of interest" description="Disordered" evidence="1">
    <location>
        <begin position="132"/>
        <end position="161"/>
    </location>
</feature>
<evidence type="ECO:0000313" key="4">
    <source>
        <dbReference type="EnsemblFungi" id="MAPG_05465T0"/>
    </source>
</evidence>
<feature type="domain" description="Glutaminase A central" evidence="2">
    <location>
        <begin position="2"/>
        <end position="125"/>
    </location>
</feature>
<dbReference type="EMBL" id="ADBL01001302">
    <property type="status" value="NOT_ANNOTATED_CDS"/>
    <property type="molecule type" value="Genomic_DNA"/>
</dbReference>
<evidence type="ECO:0000313" key="3">
    <source>
        <dbReference type="EMBL" id="KLU86452.1"/>
    </source>
</evidence>
<feature type="compositionally biased region" description="Low complexity" evidence="1">
    <location>
        <begin position="186"/>
        <end position="195"/>
    </location>
</feature>
<dbReference type="VEuPathDB" id="FungiDB:MAPG_05465"/>
<accession>A0A0C4DZG5</accession>
<gene>
    <name evidence="3" type="ORF">MAPG_05465</name>
</gene>
<reference evidence="3" key="1">
    <citation type="submission" date="2010-05" db="EMBL/GenBank/DDBJ databases">
        <title>The Genome Sequence of Magnaporthe poae strain ATCC 64411.</title>
        <authorList>
            <consortium name="The Broad Institute Genome Sequencing Platform"/>
            <consortium name="Broad Institute Genome Sequencing Center for Infectious Disease"/>
            <person name="Ma L.-J."/>
            <person name="Dead R."/>
            <person name="Young S."/>
            <person name="Zeng Q."/>
            <person name="Koehrsen M."/>
            <person name="Alvarado L."/>
            <person name="Berlin A."/>
            <person name="Chapman S.B."/>
            <person name="Chen Z."/>
            <person name="Freedman E."/>
            <person name="Gellesch M."/>
            <person name="Goldberg J."/>
            <person name="Griggs A."/>
            <person name="Gujja S."/>
            <person name="Heilman E.R."/>
            <person name="Heiman D."/>
            <person name="Hepburn T."/>
            <person name="Howarth C."/>
            <person name="Jen D."/>
            <person name="Larson L."/>
            <person name="Mehta T."/>
            <person name="Neiman D."/>
            <person name="Pearson M."/>
            <person name="Roberts A."/>
            <person name="Saif S."/>
            <person name="Shea T."/>
            <person name="Shenoy N."/>
            <person name="Sisk P."/>
            <person name="Stolte C."/>
            <person name="Sykes S."/>
            <person name="Walk T."/>
            <person name="White J."/>
            <person name="Yandava C."/>
            <person name="Haas B."/>
            <person name="Nusbaum C."/>
            <person name="Birren B."/>
        </authorList>
    </citation>
    <scope>NUCLEOTIDE SEQUENCE</scope>
    <source>
        <strain evidence="3">ATCC 64411</strain>
    </source>
</reference>
<dbReference type="AlphaFoldDB" id="A0A0C4DZG5"/>
<organism evidence="4 5">
    <name type="scientific">Magnaporthiopsis poae (strain ATCC 64411 / 73-15)</name>
    <name type="common">Kentucky bluegrass fungus</name>
    <name type="synonym">Magnaporthe poae</name>
    <dbReference type="NCBI Taxonomy" id="644358"/>
    <lineage>
        <taxon>Eukaryota</taxon>
        <taxon>Fungi</taxon>
        <taxon>Dikarya</taxon>
        <taxon>Ascomycota</taxon>
        <taxon>Pezizomycotina</taxon>
        <taxon>Sordariomycetes</taxon>
        <taxon>Sordariomycetidae</taxon>
        <taxon>Magnaporthales</taxon>
        <taxon>Magnaporthaceae</taxon>
        <taxon>Magnaporthiopsis</taxon>
    </lineage>
</organism>
<dbReference type="InterPro" id="IPR032514">
    <property type="entry name" value="GtaA_central"/>
</dbReference>
<name>A0A0C4DZG5_MAGP6</name>
<dbReference type="EMBL" id="GL876969">
    <property type="protein sequence ID" value="KLU86452.1"/>
    <property type="molecule type" value="Genomic_DNA"/>
</dbReference>
<dbReference type="InterPro" id="IPR052743">
    <property type="entry name" value="Glutaminase_GtaA"/>
</dbReference>
<dbReference type="PANTHER" id="PTHR31987">
    <property type="entry name" value="GLUTAMINASE A-RELATED"/>
    <property type="match status" value="1"/>
</dbReference>
<reference evidence="3" key="3">
    <citation type="submission" date="2011-03" db="EMBL/GenBank/DDBJ databases">
        <title>Annotation of Magnaporthe poae ATCC 64411.</title>
        <authorList>
            <person name="Ma L.-J."/>
            <person name="Dead R."/>
            <person name="Young S.K."/>
            <person name="Zeng Q."/>
            <person name="Gargeya S."/>
            <person name="Fitzgerald M."/>
            <person name="Haas B."/>
            <person name="Abouelleil A."/>
            <person name="Alvarado L."/>
            <person name="Arachchi H.M."/>
            <person name="Berlin A."/>
            <person name="Brown A."/>
            <person name="Chapman S.B."/>
            <person name="Chen Z."/>
            <person name="Dunbar C."/>
            <person name="Freedman E."/>
            <person name="Gearin G."/>
            <person name="Gellesch M."/>
            <person name="Goldberg J."/>
            <person name="Griggs A."/>
            <person name="Gujja S."/>
            <person name="Heiman D."/>
            <person name="Howarth C."/>
            <person name="Larson L."/>
            <person name="Lui A."/>
            <person name="MacDonald P.J.P."/>
            <person name="Mehta T."/>
            <person name="Montmayeur A."/>
            <person name="Murphy C."/>
            <person name="Neiman D."/>
            <person name="Pearson M."/>
            <person name="Priest M."/>
            <person name="Roberts A."/>
            <person name="Saif S."/>
            <person name="Shea T."/>
            <person name="Shenoy N."/>
            <person name="Sisk P."/>
            <person name="Stolte C."/>
            <person name="Sykes S."/>
            <person name="Yandava C."/>
            <person name="Wortman J."/>
            <person name="Nusbaum C."/>
            <person name="Birren B."/>
        </authorList>
    </citation>
    <scope>NUCLEOTIDE SEQUENCE</scope>
    <source>
        <strain evidence="3">ATCC 64411</strain>
    </source>
</reference>
<dbReference type="Proteomes" id="UP000011715">
    <property type="component" value="Unassembled WGS sequence"/>
</dbReference>
<dbReference type="STRING" id="644358.A0A0C4DZG5"/>